<dbReference type="Gene3D" id="3.40.50.10900">
    <property type="entry name" value="PAC-like subunit"/>
    <property type="match status" value="1"/>
</dbReference>
<evidence type="ECO:0000256" key="1">
    <source>
        <dbReference type="SAM" id="MobiDB-lite"/>
    </source>
</evidence>
<evidence type="ECO:0000313" key="2">
    <source>
        <dbReference type="EMBL" id="SVB19854.1"/>
    </source>
</evidence>
<accession>A0A382C1U4</accession>
<gene>
    <name evidence="2" type="ORF">METZ01_LOCUS172708</name>
</gene>
<feature type="region of interest" description="Disordered" evidence="1">
    <location>
        <begin position="287"/>
        <end position="329"/>
    </location>
</feature>
<dbReference type="AlphaFoldDB" id="A0A382C1U4"/>
<sequence>MGAGIRVDGSHLLPLSRVAIFVALWQYSPMKIGSFEFKEPIPSFDEAHVIAMLYPWLDAGSVGTLTLRRLERYFDSQELGRLEKPGNFFDFTRYRPTTRFRNGQRMQRVPNTRVSHLEGRNDPPLIVMQVREPHANAEDYIASLLEVLKTFNVTRYTRIGAMYDATPHTRPLQVTGTLNGEPMTGLRGLVSRRRSNYEGPTSIMNTMSQELTKYGIEDASLMVRLPQYAQLERDYAGTARLLEILSTIYNLPGDLADTEAGKKQYEELDAEITGNPAAQELVKRLESYYDSRNPSTSEEKTEEEPEESDLPPDIQSFLSDMSHRLDNPN</sequence>
<feature type="compositionally biased region" description="Acidic residues" evidence="1">
    <location>
        <begin position="300"/>
        <end position="310"/>
    </location>
</feature>
<dbReference type="InterPro" id="IPR038389">
    <property type="entry name" value="PSMG2_sf"/>
</dbReference>
<protein>
    <recommendedName>
        <fullName evidence="3">PAC2 family protein</fullName>
    </recommendedName>
</protein>
<evidence type="ECO:0008006" key="3">
    <source>
        <dbReference type="Google" id="ProtNLM"/>
    </source>
</evidence>
<dbReference type="SUPFAM" id="SSF159659">
    <property type="entry name" value="Cgl1923-like"/>
    <property type="match status" value="1"/>
</dbReference>
<organism evidence="2">
    <name type="scientific">marine metagenome</name>
    <dbReference type="NCBI Taxonomy" id="408172"/>
    <lineage>
        <taxon>unclassified sequences</taxon>
        <taxon>metagenomes</taxon>
        <taxon>ecological metagenomes</taxon>
    </lineage>
</organism>
<reference evidence="2" key="1">
    <citation type="submission" date="2018-05" db="EMBL/GenBank/DDBJ databases">
        <authorList>
            <person name="Lanie J.A."/>
            <person name="Ng W.-L."/>
            <person name="Kazmierczak K.M."/>
            <person name="Andrzejewski T.M."/>
            <person name="Davidsen T.M."/>
            <person name="Wayne K.J."/>
            <person name="Tettelin H."/>
            <person name="Glass J.I."/>
            <person name="Rusch D."/>
            <person name="Podicherti R."/>
            <person name="Tsui H.-C.T."/>
            <person name="Winkler M.E."/>
        </authorList>
    </citation>
    <scope>NUCLEOTIDE SEQUENCE</scope>
</reference>
<dbReference type="Pfam" id="PF09754">
    <property type="entry name" value="PAC2"/>
    <property type="match status" value="1"/>
</dbReference>
<dbReference type="InterPro" id="IPR019151">
    <property type="entry name" value="Proteasome_assmbl_chaperone_2"/>
</dbReference>
<proteinExistence type="predicted"/>
<dbReference type="EMBL" id="UINC01032346">
    <property type="protein sequence ID" value="SVB19854.1"/>
    <property type="molecule type" value="Genomic_DNA"/>
</dbReference>
<name>A0A382C1U4_9ZZZZ</name>